<dbReference type="EC" id="2.3.1.82" evidence="2"/>
<evidence type="ECO:0000256" key="8">
    <source>
        <dbReference type="ARBA" id="ARBA00048923"/>
    </source>
</evidence>
<keyword evidence="11" id="KW-1185">Reference proteome</keyword>
<evidence type="ECO:0000256" key="6">
    <source>
        <dbReference type="ARBA" id="ARBA00023315"/>
    </source>
</evidence>
<evidence type="ECO:0000313" key="10">
    <source>
        <dbReference type="EMBL" id="TGB02255.1"/>
    </source>
</evidence>
<organism evidence="10 11">
    <name type="scientific">Halobacillus salinus</name>
    <dbReference type="NCBI Taxonomy" id="192814"/>
    <lineage>
        <taxon>Bacteria</taxon>
        <taxon>Bacillati</taxon>
        <taxon>Bacillota</taxon>
        <taxon>Bacilli</taxon>
        <taxon>Bacillales</taxon>
        <taxon>Bacillaceae</taxon>
        <taxon>Halobacillus</taxon>
    </lineage>
</organism>
<protein>
    <recommendedName>
        <fullName evidence="3">Aminoglycoside N(6')-acetyltransferase type 1</fullName>
        <ecNumber evidence="2">2.3.1.82</ecNumber>
    </recommendedName>
    <alternativeName>
        <fullName evidence="7">Aminoglycoside resistance protein</fullName>
    </alternativeName>
</protein>
<dbReference type="AlphaFoldDB" id="A0A4Z0GWY3"/>
<keyword evidence="6" id="KW-0012">Acyltransferase</keyword>
<name>A0A4Z0GWY3_9BACI</name>
<dbReference type="Proteomes" id="UP000297982">
    <property type="component" value="Unassembled WGS sequence"/>
</dbReference>
<evidence type="ECO:0000256" key="5">
    <source>
        <dbReference type="ARBA" id="ARBA00023251"/>
    </source>
</evidence>
<evidence type="ECO:0000256" key="7">
    <source>
        <dbReference type="ARBA" id="ARBA00029660"/>
    </source>
</evidence>
<comment type="catalytic activity">
    <reaction evidence="8">
        <text>kanamycin B + acetyl-CoA = N(6')-acetylkanamycin B + CoA + H(+)</text>
        <dbReference type="Rhea" id="RHEA:16449"/>
        <dbReference type="ChEBI" id="CHEBI:15378"/>
        <dbReference type="ChEBI" id="CHEBI:57287"/>
        <dbReference type="ChEBI" id="CHEBI:57288"/>
        <dbReference type="ChEBI" id="CHEBI:58390"/>
        <dbReference type="ChEBI" id="CHEBI:58549"/>
        <dbReference type="EC" id="2.3.1.82"/>
    </reaction>
</comment>
<dbReference type="InterPro" id="IPR000182">
    <property type="entry name" value="GNAT_dom"/>
</dbReference>
<evidence type="ECO:0000313" key="11">
    <source>
        <dbReference type="Proteomes" id="UP000297982"/>
    </source>
</evidence>
<dbReference type="PANTHER" id="PTHR43072">
    <property type="entry name" value="N-ACETYLTRANSFERASE"/>
    <property type="match status" value="1"/>
</dbReference>
<dbReference type="CDD" id="cd04301">
    <property type="entry name" value="NAT_SF"/>
    <property type="match status" value="1"/>
</dbReference>
<evidence type="ECO:0000256" key="2">
    <source>
        <dbReference type="ARBA" id="ARBA00012888"/>
    </source>
</evidence>
<evidence type="ECO:0000259" key="9">
    <source>
        <dbReference type="PROSITE" id="PS51186"/>
    </source>
</evidence>
<dbReference type="Pfam" id="PF00583">
    <property type="entry name" value="Acetyltransf_1"/>
    <property type="match status" value="1"/>
</dbReference>
<evidence type="ECO:0000256" key="3">
    <source>
        <dbReference type="ARBA" id="ARBA00017677"/>
    </source>
</evidence>
<evidence type="ECO:0000256" key="1">
    <source>
        <dbReference type="ARBA" id="ARBA00011738"/>
    </source>
</evidence>
<keyword evidence="4 10" id="KW-0808">Transferase</keyword>
<sequence length="162" mass="19069">MIRRVNEEEREKEEYVRMRKTLWPHASDSEHRQDIEHTTKGLPFYKNEWKWQVFVIERPNRSLGGFIELSLYPELPFVDSKPVAYIEGWYVDADLQRQGFGRKLVHAGEYWALEQGCLEIASDVECDNVGSQEAHMSLGFRESHRSNEGVYYKKYIGKEGPL</sequence>
<dbReference type="SUPFAM" id="SSF55729">
    <property type="entry name" value="Acyl-CoA N-acyltransferases (Nat)"/>
    <property type="match status" value="1"/>
</dbReference>
<feature type="domain" description="N-acetyltransferase" evidence="9">
    <location>
        <begin position="1"/>
        <end position="157"/>
    </location>
</feature>
<dbReference type="PIRSF" id="PIRSF000452">
    <property type="entry name" value="6-N-acetyltransf"/>
    <property type="match status" value="1"/>
</dbReference>
<dbReference type="GO" id="GO:0046677">
    <property type="term" value="P:response to antibiotic"/>
    <property type="evidence" value="ECO:0007669"/>
    <property type="project" value="UniProtKB-KW"/>
</dbReference>
<dbReference type="STRING" id="192814.GCA_900166575_03467"/>
<dbReference type="GO" id="GO:0047663">
    <property type="term" value="F:aminoglycoside 6'-N-acetyltransferase activity"/>
    <property type="evidence" value="ECO:0007669"/>
    <property type="project" value="UniProtKB-EC"/>
</dbReference>
<gene>
    <name evidence="10" type="ORF">E4663_12995</name>
</gene>
<reference evidence="10 11" key="1">
    <citation type="journal article" date="2003" name="Int. J. Syst. Evol. Microbiol.">
        <title>Halobacillus salinus sp. nov., isolated from a salt lake on the coast of the East Sea in Korea.</title>
        <authorList>
            <person name="Yoon J.H."/>
            <person name="Kang K.H."/>
            <person name="Park Y.H."/>
        </authorList>
    </citation>
    <scope>NUCLEOTIDE SEQUENCE [LARGE SCALE GENOMIC DNA]</scope>
    <source>
        <strain evidence="10 11">HSL-3</strain>
    </source>
</reference>
<evidence type="ECO:0000256" key="4">
    <source>
        <dbReference type="ARBA" id="ARBA00022679"/>
    </source>
</evidence>
<dbReference type="Gene3D" id="3.40.630.30">
    <property type="match status" value="1"/>
</dbReference>
<dbReference type="InterPro" id="IPR016181">
    <property type="entry name" value="Acyl_CoA_acyltransferase"/>
</dbReference>
<keyword evidence="5" id="KW-0046">Antibiotic resistance</keyword>
<accession>A0A4Z0GWY3</accession>
<dbReference type="InterPro" id="IPR024170">
    <property type="entry name" value="Aminoglycoside_N6-AcTrfrase"/>
</dbReference>
<dbReference type="RefSeq" id="WP_135327934.1">
    <property type="nucleotide sequence ID" value="NZ_SRJC01000003.1"/>
</dbReference>
<comment type="caution">
    <text evidence="10">The sequence shown here is derived from an EMBL/GenBank/DDBJ whole genome shotgun (WGS) entry which is preliminary data.</text>
</comment>
<comment type="subunit">
    <text evidence="1">Homodimer.</text>
</comment>
<proteinExistence type="predicted"/>
<dbReference type="PROSITE" id="PS51186">
    <property type="entry name" value="GNAT"/>
    <property type="match status" value="1"/>
</dbReference>
<dbReference type="EMBL" id="SRJC01000003">
    <property type="protein sequence ID" value="TGB02255.1"/>
    <property type="molecule type" value="Genomic_DNA"/>
</dbReference>